<reference evidence="3 4" key="1">
    <citation type="submission" date="2011-11" db="EMBL/GenBank/DDBJ databases">
        <title>The Genome Sequence of Dialister succinatiphilus YIT 11850.</title>
        <authorList>
            <consortium name="The Broad Institute Genome Sequencing Platform"/>
            <person name="Earl A."/>
            <person name="Ward D."/>
            <person name="Feldgarden M."/>
            <person name="Gevers D."/>
            <person name="Morotomi M."/>
            <person name="Young S.K."/>
            <person name="Zeng Q."/>
            <person name="Gargeya S."/>
            <person name="Fitzgerald M."/>
            <person name="Haas B."/>
            <person name="Abouelleil A."/>
            <person name="Alvarado L."/>
            <person name="Arachchi H.M."/>
            <person name="Berlin A."/>
            <person name="Brown A."/>
            <person name="Chapman S.B."/>
            <person name="Dunbar C."/>
            <person name="Gearin G."/>
            <person name="Goldberg J."/>
            <person name="Griggs A."/>
            <person name="Gujja S."/>
            <person name="Heiman D."/>
            <person name="Howarth C."/>
            <person name="Lui A."/>
            <person name="MacDonald P.J.P."/>
            <person name="Montmayeur A."/>
            <person name="Murphy C."/>
            <person name="Neiman D."/>
            <person name="Pearson M."/>
            <person name="Priest M."/>
            <person name="Roberts A."/>
            <person name="Saif S."/>
            <person name="Shea T."/>
            <person name="Sisk P."/>
            <person name="Stolte C."/>
            <person name="Sykes S."/>
            <person name="Wortman J."/>
            <person name="Nusbaum C."/>
            <person name="Birren B."/>
        </authorList>
    </citation>
    <scope>NUCLEOTIDE SEQUENCE [LARGE SCALE GENOMIC DNA]</scope>
    <source>
        <strain evidence="3 4">YIT 11850</strain>
    </source>
</reference>
<proteinExistence type="predicted"/>
<dbReference type="Proteomes" id="UP000003277">
    <property type="component" value="Unassembled WGS sequence"/>
</dbReference>
<dbReference type="RefSeq" id="WP_008860485.1">
    <property type="nucleotide sequence ID" value="NZ_JH591190.1"/>
</dbReference>
<dbReference type="EMBL" id="ADLT01000069">
    <property type="protein sequence ID" value="EHO62085.1"/>
    <property type="molecule type" value="Genomic_DNA"/>
</dbReference>
<dbReference type="PATRIC" id="fig|742743.3.peg.2008"/>
<dbReference type="Gene3D" id="3.40.50.720">
    <property type="entry name" value="NAD(P)-binding Rossmann-like Domain"/>
    <property type="match status" value="1"/>
</dbReference>
<dbReference type="SUPFAM" id="SSF48179">
    <property type="entry name" value="6-phosphogluconate dehydrogenase C-terminal domain-like"/>
    <property type="match status" value="1"/>
</dbReference>
<protein>
    <recommendedName>
        <fullName evidence="5">Opine dehydrogenase domain-containing protein</fullName>
    </recommendedName>
</protein>
<dbReference type="OrthoDB" id="1073746at2"/>
<sequence length="342" mass="37441">MNISIIGAGSTALAGAAYFNLKNVPCQVYVRNRIKAACWNQSPLTVRGKIDTSLYVPFTTDLKKAVEEADILMVCTHATDHESVVEEIAPFLHDGQCLLFMNGCWGAIKACRLLSKQQDAPSISIAETANMPFIARLSSDYKTLEFKAMKEEIGYSCLGEEGELSTLLHLMAPKVSRVASPASTSLSATNPIIHVTACLFNMTRIENGEKFHFFGDSLTPKVAAYMEACDGERIAIGKALGLSLSSLLDVLNASWGEKKENLYDALTENQSYKTVMGPADLKGRYLSEDLPCGMGSLRDLSDMMHVDAPHIRSLVDTLSLYLGKPYTPFLTPQDLRVIKSLK</sequence>
<dbReference type="AlphaFoldDB" id="H1D305"/>
<gene>
    <name evidence="3" type="ORF">HMPREF9453_01993</name>
</gene>
<evidence type="ECO:0000313" key="4">
    <source>
        <dbReference type="Proteomes" id="UP000003277"/>
    </source>
</evidence>
<evidence type="ECO:0000259" key="1">
    <source>
        <dbReference type="Pfam" id="PF02317"/>
    </source>
</evidence>
<dbReference type="Pfam" id="PF02558">
    <property type="entry name" value="ApbA"/>
    <property type="match status" value="1"/>
</dbReference>
<dbReference type="PANTHER" id="PTHR38015">
    <property type="entry name" value="BLR6086 PROTEIN"/>
    <property type="match status" value="1"/>
</dbReference>
<dbReference type="InterPro" id="IPR013332">
    <property type="entry name" value="KPR_N"/>
</dbReference>
<name>H1D305_9FIRM</name>
<dbReference type="InterPro" id="IPR013328">
    <property type="entry name" value="6PGD_dom2"/>
</dbReference>
<dbReference type="STRING" id="742743.HMPREF9453_01993"/>
<dbReference type="InterPro" id="IPR036291">
    <property type="entry name" value="NAD(P)-bd_dom_sf"/>
</dbReference>
<accession>H1D305</accession>
<dbReference type="SUPFAM" id="SSF51735">
    <property type="entry name" value="NAD(P)-binding Rossmann-fold domains"/>
    <property type="match status" value="1"/>
</dbReference>
<evidence type="ECO:0000313" key="3">
    <source>
        <dbReference type="EMBL" id="EHO62085.1"/>
    </source>
</evidence>
<dbReference type="GO" id="GO:0016491">
    <property type="term" value="F:oxidoreductase activity"/>
    <property type="evidence" value="ECO:0007669"/>
    <property type="project" value="InterPro"/>
</dbReference>
<keyword evidence="4" id="KW-1185">Reference proteome</keyword>
<dbReference type="eggNOG" id="COG0240">
    <property type="taxonomic scope" value="Bacteria"/>
</dbReference>
<dbReference type="Gene3D" id="1.10.1040.10">
    <property type="entry name" value="N-(1-d-carboxylethyl)-l-norvaline Dehydrogenase, domain 2"/>
    <property type="match status" value="1"/>
</dbReference>
<dbReference type="PANTHER" id="PTHR38015:SF1">
    <property type="entry name" value="OPINE DEHYDROGENASE DOMAIN-CONTAINING PROTEIN"/>
    <property type="match status" value="1"/>
</dbReference>
<organism evidence="3 4">
    <name type="scientific">Dialister succinatiphilus YIT 11850</name>
    <dbReference type="NCBI Taxonomy" id="742743"/>
    <lineage>
        <taxon>Bacteria</taxon>
        <taxon>Bacillati</taxon>
        <taxon>Bacillota</taxon>
        <taxon>Negativicutes</taxon>
        <taxon>Veillonellales</taxon>
        <taxon>Veillonellaceae</taxon>
        <taxon>Dialister</taxon>
    </lineage>
</organism>
<dbReference type="InterPro" id="IPR003421">
    <property type="entry name" value="Opine_DH"/>
</dbReference>
<dbReference type="HOGENOM" id="CLU_056511_1_0_9"/>
<feature type="domain" description="Opine dehydrogenase" evidence="1">
    <location>
        <begin position="180"/>
        <end position="319"/>
    </location>
</feature>
<dbReference type="InterPro" id="IPR051729">
    <property type="entry name" value="Opine/Lysopine_DH"/>
</dbReference>
<dbReference type="InterPro" id="IPR008927">
    <property type="entry name" value="6-PGluconate_DH-like_C_sf"/>
</dbReference>
<evidence type="ECO:0008006" key="5">
    <source>
        <dbReference type="Google" id="ProtNLM"/>
    </source>
</evidence>
<feature type="domain" description="Ketopantoate reductase N-terminal" evidence="2">
    <location>
        <begin position="3"/>
        <end position="108"/>
    </location>
</feature>
<evidence type="ECO:0000259" key="2">
    <source>
        <dbReference type="Pfam" id="PF02558"/>
    </source>
</evidence>
<comment type="caution">
    <text evidence="3">The sequence shown here is derived from an EMBL/GenBank/DDBJ whole genome shotgun (WGS) entry which is preliminary data.</text>
</comment>
<dbReference type="Pfam" id="PF02317">
    <property type="entry name" value="Octopine_DH"/>
    <property type="match status" value="1"/>
</dbReference>